<proteinExistence type="predicted"/>
<evidence type="ECO:0000313" key="2">
    <source>
        <dbReference type="EMBL" id="WTP68661.1"/>
    </source>
</evidence>
<sequence>MQVRACSAGPADAYEKQAGTLVAALPTPKVSKGRIRASSSAAHRERS</sequence>
<protein>
    <submittedName>
        <fullName evidence="2">Uncharacterized protein</fullName>
    </submittedName>
</protein>
<dbReference type="EMBL" id="CP108135">
    <property type="protein sequence ID" value="WTP68661.1"/>
    <property type="molecule type" value="Genomic_DNA"/>
</dbReference>
<dbReference type="RefSeq" id="WP_352229761.1">
    <property type="nucleotide sequence ID" value="NZ_CP108135.1"/>
</dbReference>
<name>A0ABZ1KAQ2_9ACTN</name>
<evidence type="ECO:0000313" key="3">
    <source>
        <dbReference type="Proteomes" id="UP001622496"/>
    </source>
</evidence>
<feature type="region of interest" description="Disordered" evidence="1">
    <location>
        <begin position="28"/>
        <end position="47"/>
    </location>
</feature>
<organism evidence="2 3">
    <name type="scientific">[Kitasatospora] papulosa</name>
    <dbReference type="NCBI Taxonomy" id="1464011"/>
    <lineage>
        <taxon>Bacteria</taxon>
        <taxon>Bacillati</taxon>
        <taxon>Actinomycetota</taxon>
        <taxon>Actinomycetes</taxon>
        <taxon>Kitasatosporales</taxon>
        <taxon>Streptomycetaceae</taxon>
        <taxon>Streptomyces</taxon>
    </lineage>
</organism>
<reference evidence="2 3" key="1">
    <citation type="submission" date="2022-10" db="EMBL/GenBank/DDBJ databases">
        <title>The complete genomes of actinobacterial strains from the NBC collection.</title>
        <authorList>
            <person name="Joergensen T.S."/>
            <person name="Alvarez Arevalo M."/>
            <person name="Sterndorff E.B."/>
            <person name="Faurdal D."/>
            <person name="Vuksanovic O."/>
            <person name="Mourched A.-S."/>
            <person name="Charusanti P."/>
            <person name="Shaw S."/>
            <person name="Blin K."/>
            <person name="Weber T."/>
        </authorList>
    </citation>
    <scope>NUCLEOTIDE SEQUENCE [LARGE SCALE GENOMIC DNA]</scope>
    <source>
        <strain evidence="2 3">NBC_00185</strain>
    </source>
</reference>
<keyword evidence="3" id="KW-1185">Reference proteome</keyword>
<evidence type="ECO:0000256" key="1">
    <source>
        <dbReference type="SAM" id="MobiDB-lite"/>
    </source>
</evidence>
<gene>
    <name evidence="2" type="ORF">OG560_25845</name>
</gene>
<dbReference type="Proteomes" id="UP001622496">
    <property type="component" value="Chromosome"/>
</dbReference>
<accession>A0ABZ1KAQ2</accession>